<dbReference type="RefSeq" id="WP_166148835.1">
    <property type="nucleotide sequence ID" value="NZ_JAANYN010000007.1"/>
</dbReference>
<dbReference type="Pfam" id="PF00582">
    <property type="entry name" value="Usp"/>
    <property type="match status" value="2"/>
</dbReference>
<reference evidence="3 4" key="1">
    <citation type="submission" date="2020-03" db="EMBL/GenBank/DDBJ databases">
        <title>Cyclobacterium plantarum sp. nov., a marine bacterium isolated from a coastal-marine wetland.</title>
        <authorList>
            <person name="Sanchez-Porro C."/>
            <person name="Ventosa A."/>
            <person name="Amoozegar M."/>
        </authorList>
    </citation>
    <scope>NUCLEOTIDE SEQUENCE [LARGE SCALE GENOMIC DNA]</scope>
    <source>
        <strain evidence="3 4">GBPx2</strain>
    </source>
</reference>
<dbReference type="EMBL" id="JAANYN010000007">
    <property type="protein sequence ID" value="NHE58441.1"/>
    <property type="molecule type" value="Genomic_DNA"/>
</dbReference>
<comment type="caution">
    <text evidence="3">The sequence shown here is derived from an EMBL/GenBank/DDBJ whole genome shotgun (WGS) entry which is preliminary data.</text>
</comment>
<gene>
    <name evidence="3" type="ORF">G9Q97_16655</name>
</gene>
<evidence type="ECO:0000313" key="3">
    <source>
        <dbReference type="EMBL" id="NHE58441.1"/>
    </source>
</evidence>
<feature type="domain" description="UspA" evidence="2">
    <location>
        <begin position="148"/>
        <end position="278"/>
    </location>
</feature>
<comment type="similarity">
    <text evidence="1">Belongs to the universal stress protein A family.</text>
</comment>
<dbReference type="PRINTS" id="PR01438">
    <property type="entry name" value="UNVRSLSTRESS"/>
</dbReference>
<evidence type="ECO:0000313" key="4">
    <source>
        <dbReference type="Proteomes" id="UP000649799"/>
    </source>
</evidence>
<feature type="domain" description="UspA" evidence="2">
    <location>
        <begin position="4"/>
        <end position="139"/>
    </location>
</feature>
<name>A0ABX0HE34_9BACT</name>
<organism evidence="3 4">
    <name type="scientific">Cyclobacterium plantarum</name>
    <dbReference type="NCBI Taxonomy" id="2716263"/>
    <lineage>
        <taxon>Bacteria</taxon>
        <taxon>Pseudomonadati</taxon>
        <taxon>Bacteroidota</taxon>
        <taxon>Cytophagia</taxon>
        <taxon>Cytophagales</taxon>
        <taxon>Cyclobacteriaceae</taxon>
        <taxon>Cyclobacterium</taxon>
    </lineage>
</organism>
<dbReference type="SUPFAM" id="SSF52402">
    <property type="entry name" value="Adenine nucleotide alpha hydrolases-like"/>
    <property type="match status" value="2"/>
</dbReference>
<proteinExistence type="inferred from homology"/>
<accession>A0ABX0HE34</accession>
<dbReference type="PANTHER" id="PTHR46268:SF6">
    <property type="entry name" value="UNIVERSAL STRESS PROTEIN UP12"/>
    <property type="match status" value="1"/>
</dbReference>
<keyword evidence="4" id="KW-1185">Reference proteome</keyword>
<evidence type="ECO:0000259" key="2">
    <source>
        <dbReference type="Pfam" id="PF00582"/>
    </source>
</evidence>
<dbReference type="Proteomes" id="UP000649799">
    <property type="component" value="Unassembled WGS sequence"/>
</dbReference>
<dbReference type="PANTHER" id="PTHR46268">
    <property type="entry name" value="STRESS RESPONSE PROTEIN NHAX"/>
    <property type="match status" value="1"/>
</dbReference>
<protein>
    <submittedName>
        <fullName evidence="3">Universal stress protein</fullName>
    </submittedName>
</protein>
<evidence type="ECO:0000256" key="1">
    <source>
        <dbReference type="ARBA" id="ARBA00008791"/>
    </source>
</evidence>
<dbReference type="InterPro" id="IPR006015">
    <property type="entry name" value="Universal_stress_UspA"/>
</dbReference>
<dbReference type="Gene3D" id="3.40.50.620">
    <property type="entry name" value="HUPs"/>
    <property type="match status" value="2"/>
</dbReference>
<dbReference type="InterPro" id="IPR014729">
    <property type="entry name" value="Rossmann-like_a/b/a_fold"/>
</dbReference>
<dbReference type="InterPro" id="IPR006016">
    <property type="entry name" value="UspA"/>
</dbReference>
<dbReference type="CDD" id="cd00293">
    <property type="entry name" value="USP-like"/>
    <property type="match status" value="2"/>
</dbReference>
<sequence>MNQFKKVMVGLDLSHLDEILIAQTKSLSSILDIEKIYFVHVSKNLILPEQVSQAYPDLIAPIDETIKTEIRHEIEKVDQALSVPYEILVKEGNAQDTMLRWSKIKDIDLLVLGRKKVKSLSDSLVNNLAQKYPHPVLLLPENEQILEIKNILLPIDFSNHSRVSILLAREIIEKTNGKIQCCHLYEVPKGYSKTGKSFDEFNAIMLENAKADYSNFLRQNKLPEIPCTFILKQKKDEADNIMKQAKLNQTDLLIIGSRGRTKSAAILLGSVAEKLVSSNHEVPMLVMKEDGENMSFFEALFKI</sequence>